<dbReference type="RefSeq" id="WP_142349913.1">
    <property type="nucleotide sequence ID" value="NZ_FNKE01000001.1"/>
</dbReference>
<gene>
    <name evidence="1" type="ORF">SAMN05216392_0405</name>
</gene>
<dbReference type="Proteomes" id="UP000182870">
    <property type="component" value="Unassembled WGS sequence"/>
</dbReference>
<sequence length="673" mass="74876">MKLIASNQMTLTNLKEKAIDRTEITFWHGLSATKHPLGVYDCGGRDHYWANEFNVTSGKTYTVRVIAKQTKGSIRLAGGIWYTAMTSGHPYDSYAPFTLVGETSEDGLGIYERKLVVASGKTKAKIYIQLEQTAGGGYSTAWRIYDGQVFDENGQPLVTDQNNFGALTSPMAAPDGTYIWKRTITYYTDGTSSTVWEYSGVGAKGDTGANGQTSHVHFAFADNATGGGFSLTTPKAYMGWYADFNETASNDPTKYRWGKWKGDQGAPGGRGDDGKTSYLHLAFASSADGRTGFSFTESGQQYQGYYTDFTQSSSTDPTKYTWMDRRAGIEVGSKNLLRKTAVNTENLKLFGTTDTTVSVVEKDGHQVYKLVVSGSSNAGAYFIGNSDYYNLVKDRNYTFSFWVLTNKDKNFNMNSLGHIQAVNTNSDKVGNDSVHQHTQPVYSTNIIKANTWTKVWLTFKPTSNSYFKPYFWYLRADDEIYIYDMMLNEGTVPLSHSLAPEDTQEQIDSKADQALTQEQLNALAEQNNLVKAEMEAKATVDEVNKWITAYQNYVSNNDKFKGDSEKALQEASARILQLNTDVGALKQQWTFIDTYMTVQNEGLIIGKSDGSAYAKFANDRISLFSGSSEVMYISQGTLHIENGIFTKTIQIGRFRFETHPADKNMLVLRYLGG</sequence>
<evidence type="ECO:0000313" key="2">
    <source>
        <dbReference type="Proteomes" id="UP000182870"/>
    </source>
</evidence>
<organism evidence="1 2">
    <name type="scientific">Streptococcus equinus</name>
    <name type="common">Streptococcus bovis</name>
    <dbReference type="NCBI Taxonomy" id="1335"/>
    <lineage>
        <taxon>Bacteria</taxon>
        <taxon>Bacillati</taxon>
        <taxon>Bacillota</taxon>
        <taxon>Bacilli</taxon>
        <taxon>Lactobacillales</taxon>
        <taxon>Streptococcaceae</taxon>
        <taxon>Streptococcus</taxon>
    </lineage>
</organism>
<dbReference type="Gene3D" id="2.60.120.260">
    <property type="entry name" value="Galactose-binding domain-like"/>
    <property type="match status" value="1"/>
</dbReference>
<dbReference type="AlphaFoldDB" id="A0A1H0Y3V2"/>
<protein>
    <submittedName>
        <fullName evidence="1">Uncharacterized protein</fullName>
    </submittedName>
</protein>
<name>A0A1H0Y3V2_STREI</name>
<proteinExistence type="predicted"/>
<reference evidence="1 2" key="1">
    <citation type="submission" date="2016-10" db="EMBL/GenBank/DDBJ databases">
        <authorList>
            <person name="de Groot N.N."/>
        </authorList>
    </citation>
    <scope>NUCLEOTIDE SEQUENCE [LARGE SCALE GENOMIC DNA]</scope>
    <source>
        <strain evidence="1 2">Sb05</strain>
    </source>
</reference>
<dbReference type="OrthoDB" id="2237640at2"/>
<evidence type="ECO:0000313" key="1">
    <source>
        <dbReference type="EMBL" id="SDQ09839.1"/>
    </source>
</evidence>
<accession>A0A1H0Y3V2</accession>
<dbReference type="EMBL" id="FNKE01000001">
    <property type="protein sequence ID" value="SDQ09839.1"/>
    <property type="molecule type" value="Genomic_DNA"/>
</dbReference>